<name>A0A1I2NRG6_9FLAO</name>
<feature type="domain" description="DUF2007" evidence="2">
    <location>
        <begin position="4"/>
        <end position="68"/>
    </location>
</feature>
<accession>A0A1I2NRG6</accession>
<sequence>MKYIDVFRTSDRNEHSIIKNLFDDEQLDYRSYGEATDNATNIGALGNDGLRIEVAESDREKATEIIKRSGFLGQSHNISKPKRTKPQVGKWVFVLLAALVVLIAIIFFVWFMSGN</sequence>
<keyword evidence="1" id="KW-1133">Transmembrane helix</keyword>
<keyword evidence="1" id="KW-0472">Membrane</keyword>
<evidence type="ECO:0000259" key="2">
    <source>
        <dbReference type="Pfam" id="PF09413"/>
    </source>
</evidence>
<dbReference type="RefSeq" id="WP_093305844.1">
    <property type="nucleotide sequence ID" value="NZ_FOOH01000024.1"/>
</dbReference>
<dbReference type="AlphaFoldDB" id="A0A1I2NRG6"/>
<keyword evidence="4" id="KW-1185">Reference proteome</keyword>
<feature type="transmembrane region" description="Helical" evidence="1">
    <location>
        <begin position="91"/>
        <end position="112"/>
    </location>
</feature>
<evidence type="ECO:0000313" key="4">
    <source>
        <dbReference type="Proteomes" id="UP000199116"/>
    </source>
</evidence>
<reference evidence="4" key="1">
    <citation type="submission" date="2016-10" db="EMBL/GenBank/DDBJ databases">
        <authorList>
            <person name="Varghese N."/>
            <person name="Submissions S."/>
        </authorList>
    </citation>
    <scope>NUCLEOTIDE SEQUENCE [LARGE SCALE GENOMIC DNA]</scope>
    <source>
        <strain evidence="4">DSM 23515</strain>
    </source>
</reference>
<evidence type="ECO:0000256" key="1">
    <source>
        <dbReference type="SAM" id="Phobius"/>
    </source>
</evidence>
<dbReference type="Proteomes" id="UP000199116">
    <property type="component" value="Unassembled WGS sequence"/>
</dbReference>
<dbReference type="InterPro" id="IPR018551">
    <property type="entry name" value="DUF2007"/>
</dbReference>
<proteinExistence type="predicted"/>
<dbReference type="EMBL" id="FOOH01000024">
    <property type="protein sequence ID" value="SFG06318.1"/>
    <property type="molecule type" value="Genomic_DNA"/>
</dbReference>
<dbReference type="SUPFAM" id="SSF54913">
    <property type="entry name" value="GlnB-like"/>
    <property type="match status" value="1"/>
</dbReference>
<evidence type="ECO:0000313" key="3">
    <source>
        <dbReference type="EMBL" id="SFG06318.1"/>
    </source>
</evidence>
<gene>
    <name evidence="3" type="ORF">SAMN04488033_12436</name>
</gene>
<dbReference type="InterPro" id="IPR011322">
    <property type="entry name" value="N-reg_PII-like_a/b"/>
</dbReference>
<protein>
    <submittedName>
        <fullName evidence="3">Putative signal transducing protein</fullName>
    </submittedName>
</protein>
<keyword evidence="1" id="KW-0812">Transmembrane</keyword>
<dbReference type="Pfam" id="PF09413">
    <property type="entry name" value="DUF2007"/>
    <property type="match status" value="1"/>
</dbReference>
<organism evidence="3 4">
    <name type="scientific">Salegentibacter agarivorans</name>
    <dbReference type="NCBI Taxonomy" id="345907"/>
    <lineage>
        <taxon>Bacteria</taxon>
        <taxon>Pseudomonadati</taxon>
        <taxon>Bacteroidota</taxon>
        <taxon>Flavobacteriia</taxon>
        <taxon>Flavobacteriales</taxon>
        <taxon>Flavobacteriaceae</taxon>
        <taxon>Salegentibacter</taxon>
    </lineage>
</organism>